<dbReference type="InterPro" id="IPR032675">
    <property type="entry name" value="LRR_dom_sf"/>
</dbReference>
<evidence type="ECO:0000259" key="5">
    <source>
        <dbReference type="SMART" id="SM00645"/>
    </source>
</evidence>
<reference evidence="6 7" key="1">
    <citation type="submission" date="2016-10" db="EMBL/GenBank/DDBJ databases">
        <authorList>
            <person name="Cai Z."/>
        </authorList>
    </citation>
    <scope>NUCLEOTIDE SEQUENCE [LARGE SCALE GENOMIC DNA]</scope>
</reference>
<dbReference type="InterPro" id="IPR038765">
    <property type="entry name" value="Papain-like_cys_pep_sf"/>
</dbReference>
<dbReference type="SUPFAM" id="SSF54001">
    <property type="entry name" value="Cysteine proteinases"/>
    <property type="match status" value="1"/>
</dbReference>
<dbReference type="GO" id="GO:0008234">
    <property type="term" value="F:cysteine-type peptidase activity"/>
    <property type="evidence" value="ECO:0007669"/>
    <property type="project" value="InterPro"/>
</dbReference>
<dbReference type="PANTHER" id="PTHR48053">
    <property type="entry name" value="LEUCINE RICH REPEAT FAMILY PROTEIN, EXPRESSED"/>
    <property type="match status" value="1"/>
</dbReference>
<protein>
    <recommendedName>
        <fullName evidence="5">Peptidase C1A papain C-terminal domain-containing protein</fullName>
    </recommendedName>
</protein>
<proteinExistence type="predicted"/>
<organism evidence="6 7">
    <name type="scientific">Tetradesmus obliquus</name>
    <name type="common">Green alga</name>
    <name type="synonym">Acutodesmus obliquus</name>
    <dbReference type="NCBI Taxonomy" id="3088"/>
    <lineage>
        <taxon>Eukaryota</taxon>
        <taxon>Viridiplantae</taxon>
        <taxon>Chlorophyta</taxon>
        <taxon>core chlorophytes</taxon>
        <taxon>Chlorophyceae</taxon>
        <taxon>CS clade</taxon>
        <taxon>Sphaeropleales</taxon>
        <taxon>Scenedesmaceae</taxon>
        <taxon>Tetradesmus</taxon>
    </lineage>
</organism>
<dbReference type="SMART" id="SM00645">
    <property type="entry name" value="Pept_C1"/>
    <property type="match status" value="1"/>
</dbReference>
<keyword evidence="3 4" id="KW-0732">Signal</keyword>
<dbReference type="Gene3D" id="3.90.70.10">
    <property type="entry name" value="Cysteine proteinases"/>
    <property type="match status" value="1"/>
</dbReference>
<keyword evidence="7" id="KW-1185">Reference proteome</keyword>
<name>A0A383VXT6_TETOB</name>
<dbReference type="STRING" id="3088.A0A383VXT6"/>
<evidence type="ECO:0000256" key="2">
    <source>
        <dbReference type="ARBA" id="ARBA00004430"/>
    </source>
</evidence>
<dbReference type="Proteomes" id="UP000256970">
    <property type="component" value="Unassembled WGS sequence"/>
</dbReference>
<dbReference type="Pfam" id="PF00560">
    <property type="entry name" value="LRR_1"/>
    <property type="match status" value="1"/>
</dbReference>
<dbReference type="Pfam" id="PF00112">
    <property type="entry name" value="Peptidase_C1"/>
    <property type="match status" value="1"/>
</dbReference>
<dbReference type="InterPro" id="IPR000668">
    <property type="entry name" value="Peptidase_C1A_C"/>
</dbReference>
<dbReference type="CDD" id="cd02619">
    <property type="entry name" value="Peptidase_C1"/>
    <property type="match status" value="1"/>
</dbReference>
<dbReference type="GO" id="GO:0016020">
    <property type="term" value="C:membrane"/>
    <property type="evidence" value="ECO:0007669"/>
    <property type="project" value="UniProtKB-SubCell"/>
</dbReference>
<gene>
    <name evidence="6" type="ORF">BQ4739_LOCUS9870</name>
</gene>
<evidence type="ECO:0000256" key="3">
    <source>
        <dbReference type="ARBA" id="ARBA00022729"/>
    </source>
</evidence>
<sequence length="1596" mass="170957">MHFGLLTSLLAVVLLLAPWQQQWQQQGWWQQQQWGGGILLADCQGLAVTPDNLGAGQLAVVNEFNTFEDALELAAELTGGRGRGGRGGSGKLGAGGITTVKDMQQLQLASYAVAASPKVWHPSTKFLPPVRDQGPCSTCVGEAVAAAVQMAIASALNESAADWDIDARSLYYCSLKGRTCKTGWDIPDAFKHIVDTAPDLLRPRGCLESKYPELVDRNKEPDIIDWEPYCKAANETAADGKCTADKITRPKPLLKCSYRSLSNFYQMQQHIRKHGAIVSRIIMNDDWEVQFNETARDVSGLIWPSYKKNITAKPAYGHAIALVGYDNDNYTWIGLNSWGKGSTNKDKEGITADGLFRINMGLAGVGTPEQTYGVACTVFPGNKRDMHGTPWLDKPRRRVSPVNASVALDLNAKCYNYTTKLGESVSNIVEWFDVDYRDFIQHNRKQFGDLQDVMYRLGQTKKARQLQRILEVVSSVTKDLTQDQPYFTCTFYDKSGAASNVTCYSGNTQKCAENGTVSCALHYKDVNVTRVLRAGTTVQVCSDKFAQPGELDKVATIANNKTAQQRALASVLRRVAPGLDRNGVRKYSSCKPSPTVQPAVIEQRGFKVRWYVNCTLDPYAITTLSFRVDISGKPDITLQRSFPALDETLMYPVLSLQDTLQNLDMVVYGGRMPPQLGALKNLQRLLVYYFCMQGGMPPNLLYGLQRATEVTIREYAGAEQYQPDGVQCGITGPVPSEWFTPTTDASDGPLNPATSMNTIDISGNKLSGSLPDINTWERLQLLFLSNNRFEGGVPSSWAALADVGRGVTTVDLQSNRLSGVFPREWSGLRGKIITLTLDDNPGLTGCAPLDASTTVTYENTGMSGVCKANTQEVEAQQVQAIRTHLVPLLGAGSSKAYVDMLTRLVNDIQGEDGQGLGQLIKAGQSNSQFYGQLNTDGETTIDVTIGVKLFQGATYITSIEVNGGAAAGLNLIHLVPLAQSLPRLDAFVCKECSANAQPGPKDLQLPSSLAQAAPLMKLLELTGCGLRGSLPQSWGSWTSLEALYVPSLFNFNEYPYEETVANGLTGSIPSSYANLSKLKFLDVSGNELTGMLPPEFGYAGKMPNDAVFYLAFTGLTGPIPLSWSYFSLGLVDVSATAVNISCIPDGLNVLPPGAPSCSGSSPQVGALLSLRKLILGNGGVSAALAAWNGTDIGGAGPKTPPKYCRLWTGIACNSAYQVTGLDLNALSIQMPPTASLSFPKLVEMLQPLSSSLRVLNAAALQLAGSLPEALATFSRLEVLNLSGNKGLTGNLPDLWSALTALRTVDISSTNISGNLPPSWASLQEMRVFRAENCSGLSGQLPLEWGILRSLEELVVTNSQLGGALPAWTDAGAVRAAGAAALAAAEQAAEKAGVSDLSPASVERRPSLVRYSNSRVGPHAMAAAANRVVTAIKAALAAAPAGTRFMPLRVIDLSGNKLSGQLVPGWSLFEQLQKLILARNALSGPLPDGYARLTTLTALDLSSNSFAGLLPSTWVSMRQLVCLDVSGNALVSPVPRTLPFMAGDGFSLKCLVLAGNTGMDAAELATIKSKMEADSGGRVTVVVAHSGRTCNICVLGA</sequence>
<dbReference type="EMBL" id="FNXT01000939">
    <property type="protein sequence ID" value="SZX69574.1"/>
    <property type="molecule type" value="Genomic_DNA"/>
</dbReference>
<dbReference type="PANTHER" id="PTHR48053:SF71">
    <property type="entry name" value="LEUCINE RICH REPEAT FAMILY PROTEIN, EXPRESSED"/>
    <property type="match status" value="1"/>
</dbReference>
<feature type="signal peptide" evidence="4">
    <location>
        <begin position="1"/>
        <end position="24"/>
    </location>
</feature>
<dbReference type="InterPro" id="IPR051716">
    <property type="entry name" value="Plant_RL_S/T_kinase"/>
</dbReference>
<dbReference type="GO" id="GO:0005930">
    <property type="term" value="C:axoneme"/>
    <property type="evidence" value="ECO:0007669"/>
    <property type="project" value="UniProtKB-SubCell"/>
</dbReference>
<comment type="subcellular location">
    <subcellularLocation>
        <location evidence="2">Cytoplasm</location>
        <location evidence="2">Cytoskeleton</location>
        <location evidence="2">Cilium axoneme</location>
    </subcellularLocation>
    <subcellularLocation>
        <location evidence="1">Membrane</location>
        <topology evidence="1">Single-pass membrane protein</topology>
    </subcellularLocation>
</comment>
<evidence type="ECO:0000313" key="6">
    <source>
        <dbReference type="EMBL" id="SZX69574.1"/>
    </source>
</evidence>
<dbReference type="SUPFAM" id="SSF52058">
    <property type="entry name" value="L domain-like"/>
    <property type="match status" value="2"/>
</dbReference>
<accession>A0A383VXT6</accession>
<evidence type="ECO:0000256" key="4">
    <source>
        <dbReference type="SAM" id="SignalP"/>
    </source>
</evidence>
<feature type="chain" id="PRO_5016946264" description="Peptidase C1A papain C-terminal domain-containing protein" evidence="4">
    <location>
        <begin position="25"/>
        <end position="1596"/>
    </location>
</feature>
<evidence type="ECO:0000256" key="1">
    <source>
        <dbReference type="ARBA" id="ARBA00004167"/>
    </source>
</evidence>
<feature type="domain" description="Peptidase C1A papain C-terminal" evidence="5">
    <location>
        <begin position="116"/>
        <end position="358"/>
    </location>
</feature>
<dbReference type="GO" id="GO:0006508">
    <property type="term" value="P:proteolysis"/>
    <property type="evidence" value="ECO:0007669"/>
    <property type="project" value="InterPro"/>
</dbReference>
<evidence type="ECO:0000313" key="7">
    <source>
        <dbReference type="Proteomes" id="UP000256970"/>
    </source>
</evidence>
<dbReference type="Gene3D" id="3.80.10.10">
    <property type="entry name" value="Ribonuclease Inhibitor"/>
    <property type="match status" value="4"/>
</dbReference>
<dbReference type="InterPro" id="IPR001611">
    <property type="entry name" value="Leu-rich_rpt"/>
</dbReference>